<name>X0TWC1_9ZZZZ</name>
<dbReference type="GO" id="GO:0016810">
    <property type="term" value="F:hydrolase activity, acting on carbon-nitrogen (but not peptide) bonds"/>
    <property type="evidence" value="ECO:0007669"/>
    <property type="project" value="InterPro"/>
</dbReference>
<organism evidence="2">
    <name type="scientific">marine sediment metagenome</name>
    <dbReference type="NCBI Taxonomy" id="412755"/>
    <lineage>
        <taxon>unclassified sequences</taxon>
        <taxon>metagenomes</taxon>
        <taxon>ecological metagenomes</taxon>
    </lineage>
</organism>
<dbReference type="PANTHER" id="PTHR43135:SF3">
    <property type="entry name" value="ALPHA-D-RIBOSE 1-METHYLPHOSPHONATE 5-TRIPHOSPHATE DIPHOSPHATASE"/>
    <property type="match status" value="1"/>
</dbReference>
<accession>X0TWC1</accession>
<dbReference type="InterPro" id="IPR006680">
    <property type="entry name" value="Amidohydro-rel"/>
</dbReference>
<dbReference type="Gene3D" id="3.20.20.140">
    <property type="entry name" value="Metal-dependent hydrolases"/>
    <property type="match status" value="1"/>
</dbReference>
<dbReference type="InterPro" id="IPR032466">
    <property type="entry name" value="Metal_Hydrolase"/>
</dbReference>
<dbReference type="InterPro" id="IPR051781">
    <property type="entry name" value="Metallo-dep_Hydrolase"/>
</dbReference>
<dbReference type="AlphaFoldDB" id="X0TWC1"/>
<dbReference type="SUPFAM" id="SSF51556">
    <property type="entry name" value="Metallo-dependent hydrolases"/>
    <property type="match status" value="1"/>
</dbReference>
<comment type="caution">
    <text evidence="2">The sequence shown here is derived from an EMBL/GenBank/DDBJ whole genome shotgun (WGS) entry which is preliminary data.</text>
</comment>
<evidence type="ECO:0000259" key="1">
    <source>
        <dbReference type="Pfam" id="PF01979"/>
    </source>
</evidence>
<sequence>MQTGKSLELSVGKFIVGNGEVLEGVHVGVEEGKIAEVSVKGLSGEYGEKVDLEDFVVMPGLIDAHVHIKYTGKPDTIEHTDEYLAIRGVELARRALMAGCTSLADAGAVRNVAFAARNAINDGVVLGPRLFVCGEMITMTGGRSTKPGMRMEVDGPDSARKAARQLLMYYGADFIKLGATGAISSPHTGPRHPQLTVEEMKACVEEAHNCAKKVHAHCYGEQGITNAI</sequence>
<dbReference type="InterPro" id="IPR011059">
    <property type="entry name" value="Metal-dep_hydrolase_composite"/>
</dbReference>
<proteinExistence type="predicted"/>
<gene>
    <name evidence="2" type="ORF">S01H1_28540</name>
</gene>
<reference evidence="2" key="1">
    <citation type="journal article" date="2014" name="Front. Microbiol.">
        <title>High frequency of phylogenetically diverse reductive dehalogenase-homologous genes in deep subseafloor sedimentary metagenomes.</title>
        <authorList>
            <person name="Kawai M."/>
            <person name="Futagami T."/>
            <person name="Toyoda A."/>
            <person name="Takaki Y."/>
            <person name="Nishi S."/>
            <person name="Hori S."/>
            <person name="Arai W."/>
            <person name="Tsubouchi T."/>
            <person name="Morono Y."/>
            <person name="Uchiyama I."/>
            <person name="Ito T."/>
            <person name="Fujiyama A."/>
            <person name="Inagaki F."/>
            <person name="Takami H."/>
        </authorList>
    </citation>
    <scope>NUCLEOTIDE SEQUENCE</scope>
    <source>
        <strain evidence="2">Expedition CK06-06</strain>
    </source>
</reference>
<feature type="non-terminal residue" evidence="2">
    <location>
        <position position="228"/>
    </location>
</feature>
<protein>
    <recommendedName>
        <fullName evidence="1">Amidohydrolase-related domain-containing protein</fullName>
    </recommendedName>
</protein>
<dbReference type="EMBL" id="BARS01017450">
    <property type="protein sequence ID" value="GAF97898.1"/>
    <property type="molecule type" value="Genomic_DNA"/>
</dbReference>
<feature type="domain" description="Amidohydrolase-related" evidence="1">
    <location>
        <begin position="56"/>
        <end position="225"/>
    </location>
</feature>
<dbReference type="PANTHER" id="PTHR43135">
    <property type="entry name" value="ALPHA-D-RIBOSE 1-METHYLPHOSPHONATE 5-TRIPHOSPHATE DIPHOSPHATASE"/>
    <property type="match status" value="1"/>
</dbReference>
<dbReference type="Pfam" id="PF01979">
    <property type="entry name" value="Amidohydro_1"/>
    <property type="match status" value="1"/>
</dbReference>
<evidence type="ECO:0000313" key="2">
    <source>
        <dbReference type="EMBL" id="GAF97898.1"/>
    </source>
</evidence>
<dbReference type="SUPFAM" id="SSF51338">
    <property type="entry name" value="Composite domain of metallo-dependent hydrolases"/>
    <property type="match status" value="1"/>
</dbReference>